<name>A0A1H6FGT5_9GAMM</name>
<sequence length="537" mass="58178">MKHQIICLSSLSALMATAFPTISMADNNFMRPPPPPPAEVFETAQPQPSPINNPWRNQQTTPASANQHYWQPDASPGYYPNQGHSQSSAQRPLHHYPTQQQGAFPQPMGQVGQQMPSYRGQAYPQPLTPGYSQASGRTYAYPQPSVAPQQGYNAGNNSQPYYGNQQIPARQPQQQPQQQPRYNGQYPQNPQPAYYPSAPTPGNKAPDYYMQPDMSRQNAPRPASMYQTPPASTANSYYTQQPAAIQQYQAPTNPLQMMGDSMKSVTPNMMQQMPNPAYNPMPITMMPNMGAGQQPDMGANRPQLYPQTTRQNMPQQIPQAPAHQQPYQVREILGPAPGDPVMYQQRTGEPPGKQKQLLGPAPGDPRAYQERTLAPLPTTAQVPHTQAEKPVSMPNSGSHELENVVPGMVLEPPVTQPVIVETTKQPAPPASVAPAAPAQEAVVKQPVAKPPVVITAPAAEAAAKPELETPKLPAAGTKTPLPVTQPIVKQVAAPVTPNNEAVVKQLADTQVPTTTAAQKSGQETVPENPKTAVTPKQ</sequence>
<evidence type="ECO:0000313" key="3">
    <source>
        <dbReference type="EMBL" id="SEH08873.1"/>
    </source>
</evidence>
<accession>A0A1H6FGT5</accession>
<feature type="chain" id="PRO_5014660552" evidence="2">
    <location>
        <begin position="26"/>
        <end position="537"/>
    </location>
</feature>
<keyword evidence="2" id="KW-0732">Signal</keyword>
<feature type="compositionally biased region" description="Low complexity" evidence="1">
    <location>
        <begin position="105"/>
        <end position="116"/>
    </location>
</feature>
<reference evidence="3 4" key="1">
    <citation type="submission" date="2016-10" db="EMBL/GenBank/DDBJ databases">
        <authorList>
            <person name="de Groot N.N."/>
        </authorList>
    </citation>
    <scope>NUCLEOTIDE SEQUENCE [LARGE SCALE GENOMIC DNA]</scope>
    <source>
        <strain evidence="3">MBHS1</strain>
    </source>
</reference>
<dbReference type="AlphaFoldDB" id="A0A1H6FGT5"/>
<feature type="region of interest" description="Disordered" evidence="1">
    <location>
        <begin position="334"/>
        <end position="368"/>
    </location>
</feature>
<keyword evidence="4" id="KW-1185">Reference proteome</keyword>
<proteinExistence type="predicted"/>
<organism evidence="3 4">
    <name type="scientific">Candidatus Venteria ishoeyi</name>
    <dbReference type="NCBI Taxonomy" id="1899563"/>
    <lineage>
        <taxon>Bacteria</taxon>
        <taxon>Pseudomonadati</taxon>
        <taxon>Pseudomonadota</taxon>
        <taxon>Gammaproteobacteria</taxon>
        <taxon>Thiotrichales</taxon>
        <taxon>Thiotrichaceae</taxon>
        <taxon>Venteria</taxon>
    </lineage>
</organism>
<evidence type="ECO:0000256" key="2">
    <source>
        <dbReference type="SAM" id="SignalP"/>
    </source>
</evidence>
<dbReference type="EMBL" id="FMSV02000556">
    <property type="protein sequence ID" value="SEH08873.1"/>
    <property type="molecule type" value="Genomic_DNA"/>
</dbReference>
<dbReference type="Proteomes" id="UP000236724">
    <property type="component" value="Unassembled WGS sequence"/>
</dbReference>
<feature type="compositionally biased region" description="Polar residues" evidence="1">
    <location>
        <begin position="44"/>
        <end position="69"/>
    </location>
</feature>
<feature type="compositionally biased region" description="Polar residues" evidence="1">
    <location>
        <begin position="507"/>
        <end position="525"/>
    </location>
</feature>
<feature type="compositionally biased region" description="Polar residues" evidence="1">
    <location>
        <begin position="225"/>
        <end position="235"/>
    </location>
</feature>
<evidence type="ECO:0000256" key="1">
    <source>
        <dbReference type="SAM" id="MobiDB-lite"/>
    </source>
</evidence>
<evidence type="ECO:0000313" key="4">
    <source>
        <dbReference type="Proteomes" id="UP000236724"/>
    </source>
</evidence>
<gene>
    <name evidence="3" type="ORF">MBHS_04766</name>
</gene>
<dbReference type="RefSeq" id="WP_103922380.1">
    <property type="nucleotide sequence ID" value="NZ_FMSV02000556.1"/>
</dbReference>
<protein>
    <submittedName>
        <fullName evidence="3">Uncharacterized protein</fullName>
    </submittedName>
</protein>
<feature type="region of interest" description="Disordered" evidence="1">
    <location>
        <begin position="460"/>
        <end position="481"/>
    </location>
</feature>
<feature type="region of interest" description="Disordered" evidence="1">
    <location>
        <begin position="27"/>
        <end position="235"/>
    </location>
</feature>
<feature type="region of interest" description="Disordered" evidence="1">
    <location>
        <begin position="506"/>
        <end position="537"/>
    </location>
</feature>
<feature type="compositionally biased region" description="Polar residues" evidence="1">
    <location>
        <begin position="146"/>
        <end position="162"/>
    </location>
</feature>
<feature type="signal peptide" evidence="2">
    <location>
        <begin position="1"/>
        <end position="25"/>
    </location>
</feature>
<feature type="compositionally biased region" description="Low complexity" evidence="1">
    <location>
        <begin position="163"/>
        <end position="196"/>
    </location>
</feature>